<organism evidence="3 4">
    <name type="scientific">Pyrrhoderma noxium</name>
    <dbReference type="NCBI Taxonomy" id="2282107"/>
    <lineage>
        <taxon>Eukaryota</taxon>
        <taxon>Fungi</taxon>
        <taxon>Dikarya</taxon>
        <taxon>Basidiomycota</taxon>
        <taxon>Agaricomycotina</taxon>
        <taxon>Agaricomycetes</taxon>
        <taxon>Hymenochaetales</taxon>
        <taxon>Hymenochaetaceae</taxon>
        <taxon>Pyrrhoderma</taxon>
    </lineage>
</organism>
<feature type="region of interest" description="Disordered" evidence="1">
    <location>
        <begin position="153"/>
        <end position="173"/>
    </location>
</feature>
<comment type="caution">
    <text evidence="3">The sequence shown here is derived from an EMBL/GenBank/DDBJ whole genome shotgun (WGS) entry which is preliminary data.</text>
</comment>
<keyword evidence="2" id="KW-0812">Transmembrane</keyword>
<feature type="compositionally biased region" description="Polar residues" evidence="1">
    <location>
        <begin position="157"/>
        <end position="167"/>
    </location>
</feature>
<dbReference type="AlphaFoldDB" id="A0A286UTF6"/>
<feature type="region of interest" description="Disordered" evidence="1">
    <location>
        <begin position="185"/>
        <end position="512"/>
    </location>
</feature>
<reference evidence="3 4" key="1">
    <citation type="journal article" date="2017" name="Mol. Ecol.">
        <title>Comparative and population genomic landscape of Phellinus noxius: A hypervariable fungus causing root rot in trees.</title>
        <authorList>
            <person name="Chung C.L."/>
            <person name="Lee T.J."/>
            <person name="Akiba M."/>
            <person name="Lee H.H."/>
            <person name="Kuo T.H."/>
            <person name="Liu D."/>
            <person name="Ke H.M."/>
            <person name="Yokoi T."/>
            <person name="Roa M.B."/>
            <person name="Lu M.J."/>
            <person name="Chang Y.Y."/>
            <person name="Ann P.J."/>
            <person name="Tsai J.N."/>
            <person name="Chen C.Y."/>
            <person name="Tzean S.S."/>
            <person name="Ota Y."/>
            <person name="Hattori T."/>
            <person name="Sahashi N."/>
            <person name="Liou R.F."/>
            <person name="Kikuchi T."/>
            <person name="Tsai I.J."/>
        </authorList>
    </citation>
    <scope>NUCLEOTIDE SEQUENCE [LARGE SCALE GENOMIC DNA]</scope>
    <source>
        <strain evidence="3 4">FFPRI411160</strain>
    </source>
</reference>
<feature type="compositionally biased region" description="Basic and acidic residues" evidence="1">
    <location>
        <begin position="325"/>
        <end position="337"/>
    </location>
</feature>
<evidence type="ECO:0000256" key="2">
    <source>
        <dbReference type="SAM" id="Phobius"/>
    </source>
</evidence>
<feature type="compositionally biased region" description="Polar residues" evidence="1">
    <location>
        <begin position="265"/>
        <end position="287"/>
    </location>
</feature>
<sequence>MNVDSQLIQGIRRATVCAVGFSMAFIGFVLSVTSPIVTTLIPQLQAQVPPSLVESQSNRRRAIDSDPSSKTRRQSYLGKVNRNNSGTGSAESTSISSEGSADNLPTTPSPPISLSPPDALTCLPNSNIEHNELKSFVHSNVGRHTCNQQCFHADAGPSTSGPSTRESSPLRDPLKRAWAAKRKKFRKDVSELGVESEDASFGTGSSPPHDLTPINELEIDQAREGRERRRHSGIFSALRRKSRSKSTPKLELGRSSSVPAPCSPTPTHSSLPQDVESCSTSISSEGARTSGKRLNFNFPRLKRRGESKKVVQGSESETLASLSDMGDHQSIEGKETTSEPVRGRRSLCLSRIHTGHKEGKSKEPPRRTQPYEAPYFFPTPYSPEVEGYVARTRNSFRRGPNPQSPPPAPFTPLNPPSPPDDSRRSGEINLEQPHSAPSHRVEFVVPEKTNSHKKSASIGSINEFGVKISPLRMTSSTSRSPKRASTLPSPSPPIAERRDKPTRPVPRHGISA</sequence>
<dbReference type="InParanoid" id="A0A286UTF6"/>
<evidence type="ECO:0000256" key="1">
    <source>
        <dbReference type="SAM" id="MobiDB-lite"/>
    </source>
</evidence>
<evidence type="ECO:0000313" key="3">
    <source>
        <dbReference type="EMBL" id="PAV22847.1"/>
    </source>
</evidence>
<gene>
    <name evidence="3" type="ORF">PNOK_0280400</name>
</gene>
<keyword evidence="4" id="KW-1185">Reference proteome</keyword>
<feature type="compositionally biased region" description="Basic and acidic residues" evidence="1">
    <location>
        <begin position="355"/>
        <end position="366"/>
    </location>
</feature>
<accession>A0A286UTF6</accession>
<name>A0A286UTF6_9AGAM</name>
<proteinExistence type="predicted"/>
<feature type="region of interest" description="Disordered" evidence="1">
    <location>
        <begin position="50"/>
        <end position="118"/>
    </location>
</feature>
<evidence type="ECO:0000313" key="4">
    <source>
        <dbReference type="Proteomes" id="UP000217199"/>
    </source>
</evidence>
<feature type="transmembrane region" description="Helical" evidence="2">
    <location>
        <begin position="16"/>
        <end position="37"/>
    </location>
</feature>
<dbReference type="Proteomes" id="UP000217199">
    <property type="component" value="Unassembled WGS sequence"/>
</dbReference>
<keyword evidence="2" id="KW-0472">Membrane</keyword>
<feature type="compositionally biased region" description="Low complexity" evidence="1">
    <location>
        <begin position="85"/>
        <end position="106"/>
    </location>
</feature>
<protein>
    <submittedName>
        <fullName evidence="3">Uncharacterized protein</fullName>
    </submittedName>
</protein>
<dbReference type="OrthoDB" id="3069322at2759"/>
<keyword evidence="2" id="KW-1133">Transmembrane helix</keyword>
<feature type="compositionally biased region" description="Basic residues" evidence="1">
    <location>
        <begin position="228"/>
        <end position="246"/>
    </location>
</feature>
<feature type="compositionally biased region" description="Pro residues" evidence="1">
    <location>
        <begin position="402"/>
        <end position="419"/>
    </location>
</feature>
<dbReference type="EMBL" id="NBII01000002">
    <property type="protein sequence ID" value="PAV22847.1"/>
    <property type="molecule type" value="Genomic_DNA"/>
</dbReference>